<feature type="binding site" evidence="9">
    <location>
        <position position="193"/>
    </location>
    <ligand>
        <name>[4Fe-4S] cluster</name>
        <dbReference type="ChEBI" id="CHEBI:49883"/>
    </ligand>
</feature>
<dbReference type="PANTHER" id="PTHR30573">
    <property type="entry name" value="QUINOLINATE SYNTHETASE A"/>
    <property type="match status" value="1"/>
</dbReference>
<dbReference type="InterPro" id="IPR036094">
    <property type="entry name" value="NadA_sf"/>
</dbReference>
<keyword evidence="5 9" id="KW-0808">Transferase</keyword>
<gene>
    <name evidence="9" type="primary">nadA</name>
    <name evidence="10" type="ORF">A946_06670</name>
</gene>
<organism evidence="10 11">
    <name type="scientific">Methylacidiphilum kamchatkense Kam1</name>
    <dbReference type="NCBI Taxonomy" id="1202785"/>
    <lineage>
        <taxon>Bacteria</taxon>
        <taxon>Pseudomonadati</taxon>
        <taxon>Verrucomicrobiota</taxon>
        <taxon>Methylacidiphilae</taxon>
        <taxon>Methylacidiphilales</taxon>
        <taxon>Methylacidiphilaceae</taxon>
        <taxon>Methylacidiphilum (ex Ratnadevi et al. 2023)</taxon>
    </lineage>
</organism>
<dbReference type="InterPro" id="IPR003473">
    <property type="entry name" value="NadA"/>
</dbReference>
<dbReference type="PANTHER" id="PTHR30573:SF0">
    <property type="entry name" value="QUINOLINATE SYNTHASE, CHLOROPLASTIC"/>
    <property type="match status" value="1"/>
</dbReference>
<dbReference type="EC" id="2.5.1.72" evidence="2 9"/>
<feature type="binding site" evidence="9">
    <location>
        <begin position="133"/>
        <end position="135"/>
    </location>
    <ligand>
        <name>iminosuccinate</name>
        <dbReference type="ChEBI" id="CHEBI:77875"/>
    </ligand>
</feature>
<sequence length="329" mass="37558">MLLESALSSKRTVKKTNLKQKMDVREKKETVLKLKKEKRAIILAHNYQLPEIQEVADYIGDSLGLSFKARDTTAERIVFCGVHFMAETAKILNPNRKVILPDLEAGCSLSDTCSYEELLEYKMKNPEVFIVAYVNTSAAVKSLSDCICTSANAIKIIEKVPLDKKILFVPDQNLGEWVQSKTGRQMDLWPGECYVHVEFTHQSLLHLKKNYPSAPIVAHPECERAVRMLADEVCSTEQMIRYCRNHPAKTFIIVTEVGMTTRLKKEIPEKDFIPASTPRCACSQCKFMKKITLDKVISSLERDYPEIDVPVEIRKKAFIPIQQMLEWSE</sequence>
<comment type="function">
    <text evidence="9">Catalyzes the condensation of iminoaspartate with dihydroxyacetone phosphate to form quinolinate.</text>
</comment>
<keyword evidence="4 9" id="KW-0662">Pyridine nucleotide biosynthesis</keyword>
<dbReference type="HAMAP" id="MF_00568">
    <property type="entry name" value="NadA_type2"/>
    <property type="match status" value="1"/>
</dbReference>
<evidence type="ECO:0000256" key="1">
    <source>
        <dbReference type="ARBA" id="ARBA00005065"/>
    </source>
</evidence>
<accession>A0ABR4ZWE8</accession>
<keyword evidence="7 9" id="KW-0408">Iron</keyword>
<comment type="caution">
    <text evidence="10">The sequence shown here is derived from an EMBL/GenBank/DDBJ whole genome shotgun (WGS) entry which is preliminary data.</text>
</comment>
<evidence type="ECO:0000256" key="8">
    <source>
        <dbReference type="ARBA" id="ARBA00023014"/>
    </source>
</evidence>
<protein>
    <recommendedName>
        <fullName evidence="2 9">Quinolinate synthase</fullName>
        <ecNumber evidence="2 9">2.5.1.72</ecNumber>
    </recommendedName>
</protein>
<evidence type="ECO:0000256" key="4">
    <source>
        <dbReference type="ARBA" id="ARBA00022642"/>
    </source>
</evidence>
<keyword evidence="9" id="KW-0963">Cytoplasm</keyword>
<comment type="similarity">
    <text evidence="9">Belongs to the quinolinate synthase family. Type 2 subfamily.</text>
</comment>
<comment type="catalytic activity">
    <reaction evidence="9">
        <text>iminosuccinate + dihydroxyacetone phosphate = quinolinate + phosphate + 2 H2O + H(+)</text>
        <dbReference type="Rhea" id="RHEA:25888"/>
        <dbReference type="ChEBI" id="CHEBI:15377"/>
        <dbReference type="ChEBI" id="CHEBI:15378"/>
        <dbReference type="ChEBI" id="CHEBI:29959"/>
        <dbReference type="ChEBI" id="CHEBI:43474"/>
        <dbReference type="ChEBI" id="CHEBI:57642"/>
        <dbReference type="ChEBI" id="CHEBI:77875"/>
        <dbReference type="EC" id="2.5.1.72"/>
    </reaction>
</comment>
<dbReference type="EMBL" id="JQNX01000004">
    <property type="protein sequence ID" value="KIE58557.1"/>
    <property type="molecule type" value="Genomic_DNA"/>
</dbReference>
<keyword evidence="8 9" id="KW-0411">Iron-sulfur</keyword>
<feature type="binding site" evidence="9">
    <location>
        <position position="107"/>
    </location>
    <ligand>
        <name>[4Fe-4S] cluster</name>
        <dbReference type="ChEBI" id="CHEBI:49883"/>
    </ligand>
</feature>
<dbReference type="InterPro" id="IPR023066">
    <property type="entry name" value="Quinolinate_synth_type2"/>
</dbReference>
<dbReference type="Pfam" id="PF02445">
    <property type="entry name" value="NadA"/>
    <property type="match status" value="1"/>
</dbReference>
<evidence type="ECO:0000313" key="11">
    <source>
        <dbReference type="Proteomes" id="UP000031594"/>
    </source>
</evidence>
<feature type="binding site" evidence="9">
    <location>
        <position position="236"/>
    </location>
    <ligand>
        <name>iminosuccinate</name>
        <dbReference type="ChEBI" id="CHEBI:77875"/>
    </ligand>
</feature>
<evidence type="ECO:0000256" key="9">
    <source>
        <dbReference type="HAMAP-Rule" id="MF_00568"/>
    </source>
</evidence>
<evidence type="ECO:0000256" key="2">
    <source>
        <dbReference type="ARBA" id="ARBA00012669"/>
    </source>
</evidence>
<feature type="binding site" evidence="9">
    <location>
        <begin position="219"/>
        <end position="221"/>
    </location>
    <ligand>
        <name>iminosuccinate</name>
        <dbReference type="ChEBI" id="CHEBI:77875"/>
    </ligand>
</feature>
<dbReference type="NCBIfam" id="TIGR00550">
    <property type="entry name" value="nadA"/>
    <property type="match status" value="1"/>
</dbReference>
<reference evidence="10 11" key="1">
    <citation type="submission" date="2014-08" db="EMBL/GenBank/DDBJ databases">
        <title>Methylacidiphilum kamchatkense strain Kam1 draft genome sequence.</title>
        <authorList>
            <person name="Birkeland N.-K."/>
            <person name="Erikstad H.A."/>
        </authorList>
    </citation>
    <scope>NUCLEOTIDE SEQUENCE [LARGE SCALE GENOMIC DNA]</scope>
    <source>
        <strain evidence="10 11">Kam1</strain>
    </source>
</reference>
<dbReference type="NCBIfam" id="NF006878">
    <property type="entry name" value="PRK09375.1-2"/>
    <property type="match status" value="1"/>
</dbReference>
<evidence type="ECO:0000256" key="3">
    <source>
        <dbReference type="ARBA" id="ARBA00022485"/>
    </source>
</evidence>
<comment type="cofactor">
    <cofactor evidence="9">
        <name>[4Fe-4S] cluster</name>
        <dbReference type="ChEBI" id="CHEBI:49883"/>
    </cofactor>
    <text evidence="9">Binds 1 [4Fe-4S] cluster per subunit.</text>
</comment>
<dbReference type="Gene3D" id="3.40.50.10800">
    <property type="entry name" value="NadA-like"/>
    <property type="match status" value="3"/>
</dbReference>
<name>A0ABR4ZWE8_9BACT</name>
<evidence type="ECO:0000313" key="10">
    <source>
        <dbReference type="EMBL" id="KIE58557.1"/>
    </source>
</evidence>
<evidence type="ECO:0000256" key="5">
    <source>
        <dbReference type="ARBA" id="ARBA00022679"/>
    </source>
</evidence>
<keyword evidence="11" id="KW-1185">Reference proteome</keyword>
<dbReference type="Proteomes" id="UP000031594">
    <property type="component" value="Unassembled WGS sequence"/>
</dbReference>
<feature type="binding site" evidence="9">
    <location>
        <position position="45"/>
    </location>
    <ligand>
        <name>iminosuccinate</name>
        <dbReference type="ChEBI" id="CHEBI:77875"/>
    </ligand>
</feature>
<feature type="binding site" evidence="9">
    <location>
        <position position="285"/>
    </location>
    <ligand>
        <name>[4Fe-4S] cluster</name>
        <dbReference type="ChEBI" id="CHEBI:49883"/>
    </ligand>
</feature>
<evidence type="ECO:0000256" key="6">
    <source>
        <dbReference type="ARBA" id="ARBA00022723"/>
    </source>
</evidence>
<proteinExistence type="inferred from homology"/>
<feature type="binding site" evidence="9">
    <location>
        <position position="150"/>
    </location>
    <ligand>
        <name>iminosuccinate</name>
        <dbReference type="ChEBI" id="CHEBI:77875"/>
    </ligand>
</feature>
<comment type="subcellular location">
    <subcellularLocation>
        <location evidence="9">Cytoplasm</location>
    </subcellularLocation>
</comment>
<keyword evidence="6 9" id="KW-0479">Metal-binding</keyword>
<dbReference type="SUPFAM" id="SSF142754">
    <property type="entry name" value="NadA-like"/>
    <property type="match status" value="1"/>
</dbReference>
<keyword evidence="3 9" id="KW-0004">4Fe-4S</keyword>
<comment type="pathway">
    <text evidence="1 9">Cofactor biosynthesis; NAD(+) biosynthesis; quinolinate from iminoaspartate: step 1/1.</text>
</comment>
<evidence type="ECO:0000256" key="7">
    <source>
        <dbReference type="ARBA" id="ARBA00023004"/>
    </source>
</evidence>
<feature type="binding site" evidence="9">
    <location>
        <position position="62"/>
    </location>
    <ligand>
        <name>iminosuccinate</name>
        <dbReference type="ChEBI" id="CHEBI:77875"/>
    </ligand>
</feature>